<evidence type="ECO:0000313" key="1">
    <source>
        <dbReference type="EMBL" id="MPN39536.1"/>
    </source>
</evidence>
<reference evidence="1" key="1">
    <citation type="submission" date="2019-08" db="EMBL/GenBank/DDBJ databases">
        <authorList>
            <person name="Kucharzyk K."/>
            <person name="Murdoch R.W."/>
            <person name="Higgins S."/>
            <person name="Loffler F."/>
        </authorList>
    </citation>
    <scope>NUCLEOTIDE SEQUENCE</scope>
</reference>
<proteinExistence type="predicted"/>
<accession>A0A645HLX3</accession>
<gene>
    <name evidence="1" type="ORF">SDC9_187064</name>
</gene>
<protein>
    <submittedName>
        <fullName evidence="1">Uncharacterized protein</fullName>
    </submittedName>
</protein>
<dbReference type="AlphaFoldDB" id="A0A645HLX3"/>
<sequence length="65" mass="6979">MAVIPNPNNNPKIGYLPKVSNTLVNPAYSDNGLTASFIKSIPVNRIPNPIKTSAICLVFGFPPNK</sequence>
<organism evidence="1">
    <name type="scientific">bioreactor metagenome</name>
    <dbReference type="NCBI Taxonomy" id="1076179"/>
    <lineage>
        <taxon>unclassified sequences</taxon>
        <taxon>metagenomes</taxon>
        <taxon>ecological metagenomes</taxon>
    </lineage>
</organism>
<dbReference type="EMBL" id="VSSQ01095408">
    <property type="protein sequence ID" value="MPN39536.1"/>
    <property type="molecule type" value="Genomic_DNA"/>
</dbReference>
<name>A0A645HLX3_9ZZZZ</name>
<comment type="caution">
    <text evidence="1">The sequence shown here is derived from an EMBL/GenBank/DDBJ whole genome shotgun (WGS) entry which is preliminary data.</text>
</comment>